<keyword evidence="2 4" id="KW-0808">Transferase</keyword>
<evidence type="ECO:0000256" key="3">
    <source>
        <dbReference type="ARBA" id="ARBA00022755"/>
    </source>
</evidence>
<feature type="active site" description="Proton donor" evidence="4">
    <location>
        <position position="109"/>
    </location>
</feature>
<feature type="binding site" evidence="4">
    <location>
        <position position="65"/>
    </location>
    <ligand>
        <name>(6R)-10-formyltetrahydrofolate</name>
        <dbReference type="ChEBI" id="CHEBI:195366"/>
    </ligand>
</feature>
<feature type="binding site" evidence="4">
    <location>
        <begin position="11"/>
        <end position="13"/>
    </location>
    <ligand>
        <name>N(1)-(5-phospho-beta-D-ribosyl)glycinamide</name>
        <dbReference type="ChEBI" id="CHEBI:143788"/>
    </ligand>
</feature>
<name>A0ABV7BU23_9PROT</name>
<gene>
    <name evidence="4 6" type="primary">purN</name>
    <name evidence="6" type="ORF">ACFOD3_14815</name>
</gene>
<dbReference type="Pfam" id="PF00551">
    <property type="entry name" value="Formyl_trans_N"/>
    <property type="match status" value="1"/>
</dbReference>
<reference evidence="7" key="1">
    <citation type="journal article" date="2019" name="Int. J. Syst. Evol. Microbiol.">
        <title>The Global Catalogue of Microorganisms (GCM) 10K type strain sequencing project: providing services to taxonomists for standard genome sequencing and annotation.</title>
        <authorList>
            <consortium name="The Broad Institute Genomics Platform"/>
            <consortium name="The Broad Institute Genome Sequencing Center for Infectious Disease"/>
            <person name="Wu L."/>
            <person name="Ma J."/>
        </authorList>
    </citation>
    <scope>NUCLEOTIDE SEQUENCE [LARGE SCALE GENOMIC DNA]</scope>
    <source>
        <strain evidence="7">CGMCC 1.16855</strain>
    </source>
</reference>
<keyword evidence="3 4" id="KW-0658">Purine biosynthesis</keyword>
<protein>
    <recommendedName>
        <fullName evidence="4">Phosphoribosylglycinamide formyltransferase</fullName>
        <ecNumber evidence="4">2.1.2.2</ecNumber>
    </recommendedName>
    <alternativeName>
        <fullName evidence="4">5'-phosphoribosylglycinamide transformylase</fullName>
    </alternativeName>
    <alternativeName>
        <fullName evidence="4">GAR transformylase</fullName>
        <shortName evidence="4">GART</shortName>
    </alternativeName>
</protein>
<comment type="catalytic activity">
    <reaction evidence="4">
        <text>N(1)-(5-phospho-beta-D-ribosyl)glycinamide + (6R)-10-formyltetrahydrofolate = N(2)-formyl-N(1)-(5-phospho-beta-D-ribosyl)glycinamide + (6S)-5,6,7,8-tetrahydrofolate + H(+)</text>
        <dbReference type="Rhea" id="RHEA:15053"/>
        <dbReference type="ChEBI" id="CHEBI:15378"/>
        <dbReference type="ChEBI" id="CHEBI:57453"/>
        <dbReference type="ChEBI" id="CHEBI:143788"/>
        <dbReference type="ChEBI" id="CHEBI:147286"/>
        <dbReference type="ChEBI" id="CHEBI:195366"/>
        <dbReference type="EC" id="2.1.2.2"/>
    </reaction>
</comment>
<dbReference type="CDD" id="cd08645">
    <property type="entry name" value="FMT_core_GART"/>
    <property type="match status" value="1"/>
</dbReference>
<comment type="caution">
    <text evidence="6">The sequence shown here is derived from an EMBL/GenBank/DDBJ whole genome shotgun (WGS) entry which is preliminary data.</text>
</comment>
<comment type="pathway">
    <text evidence="1 4">Purine metabolism; IMP biosynthesis via de novo pathway; N(2)-formyl-N(1)-(5-phospho-D-ribosyl)glycinamide from N(1)-(5-phospho-D-ribosyl)glycinamide (10-formyl THF route): step 1/1.</text>
</comment>
<dbReference type="InterPro" id="IPR002376">
    <property type="entry name" value="Formyl_transf_N"/>
</dbReference>
<comment type="function">
    <text evidence="4">Catalyzes the transfer of a formyl group from 10-formyltetrahydrofolate to 5-phospho-ribosyl-glycinamide (GAR), producing 5-phospho-ribosyl-N-formylglycinamide (FGAR) and tetrahydrofolate.</text>
</comment>
<dbReference type="InterPro" id="IPR004607">
    <property type="entry name" value="GART"/>
</dbReference>
<keyword evidence="7" id="KW-1185">Reference proteome</keyword>
<evidence type="ECO:0000256" key="2">
    <source>
        <dbReference type="ARBA" id="ARBA00022679"/>
    </source>
</evidence>
<dbReference type="GO" id="GO:0004644">
    <property type="term" value="F:phosphoribosylglycinamide formyltransferase activity"/>
    <property type="evidence" value="ECO:0007669"/>
    <property type="project" value="UniProtKB-EC"/>
</dbReference>
<proteinExistence type="inferred from homology"/>
<dbReference type="RefSeq" id="WP_216837255.1">
    <property type="nucleotide sequence ID" value="NZ_JAFNJS010000004.1"/>
</dbReference>
<evidence type="ECO:0000259" key="5">
    <source>
        <dbReference type="Pfam" id="PF00551"/>
    </source>
</evidence>
<dbReference type="HAMAP" id="MF_01930">
    <property type="entry name" value="PurN"/>
    <property type="match status" value="1"/>
</dbReference>
<dbReference type="PANTHER" id="PTHR43369:SF2">
    <property type="entry name" value="PHOSPHORIBOSYLGLYCINAMIDE FORMYLTRANSFERASE"/>
    <property type="match status" value="1"/>
</dbReference>
<accession>A0ABV7BU23</accession>
<dbReference type="NCBIfam" id="TIGR00639">
    <property type="entry name" value="PurN"/>
    <property type="match status" value="1"/>
</dbReference>
<sequence length="221" mass="22784">MRVAVLISGRGSNMAALLRAAAQPGYPATIALVLSNRADAAGLAVAQEAGVPTAVVESRGFKGDRAGFEAAMEAEFARHAVQLVALAGFMRVLTEGFVDRWRDRLINVHPSLLPLFKGLDTHARALAAGVKLHGCSVHLVRTGVDEGPILAQAAVPVLPGDDEASLAARVLEQEHRIYPAALAWLAAGLVQVQGDVVTVAAPAAAGALVNPLPGFAPVSTS</sequence>
<dbReference type="EC" id="2.1.2.2" evidence="4"/>
<comment type="similarity">
    <text evidence="4">Belongs to the GART family.</text>
</comment>
<dbReference type="EMBL" id="JBHRSB010000004">
    <property type="protein sequence ID" value="MFC3001175.1"/>
    <property type="molecule type" value="Genomic_DNA"/>
</dbReference>
<dbReference type="Proteomes" id="UP001595420">
    <property type="component" value="Unassembled WGS sequence"/>
</dbReference>
<dbReference type="PANTHER" id="PTHR43369">
    <property type="entry name" value="PHOSPHORIBOSYLGLYCINAMIDE FORMYLTRANSFERASE"/>
    <property type="match status" value="1"/>
</dbReference>
<evidence type="ECO:0000313" key="7">
    <source>
        <dbReference type="Proteomes" id="UP001595420"/>
    </source>
</evidence>
<evidence type="ECO:0000313" key="6">
    <source>
        <dbReference type="EMBL" id="MFC3001175.1"/>
    </source>
</evidence>
<feature type="domain" description="Formyl transferase N-terminal" evidence="5">
    <location>
        <begin position="1"/>
        <end position="182"/>
    </location>
</feature>
<evidence type="ECO:0000256" key="4">
    <source>
        <dbReference type="HAMAP-Rule" id="MF_01930"/>
    </source>
</evidence>
<evidence type="ECO:0000256" key="1">
    <source>
        <dbReference type="ARBA" id="ARBA00005054"/>
    </source>
</evidence>
<feature type="site" description="Raises pKa of active site His" evidence="4">
    <location>
        <position position="145"/>
    </location>
</feature>
<comment type="caution">
    <text evidence="4">Lacks conserved residue(s) required for the propagation of feature annotation.</text>
</comment>
<organism evidence="6 7">
    <name type="scientific">Falsiroseomonas tokyonensis</name>
    <dbReference type="NCBI Taxonomy" id="430521"/>
    <lineage>
        <taxon>Bacteria</taxon>
        <taxon>Pseudomonadati</taxon>
        <taxon>Pseudomonadota</taxon>
        <taxon>Alphaproteobacteria</taxon>
        <taxon>Acetobacterales</taxon>
        <taxon>Roseomonadaceae</taxon>
        <taxon>Falsiroseomonas</taxon>
    </lineage>
</organism>
<feature type="binding site" evidence="4">
    <location>
        <position position="107"/>
    </location>
    <ligand>
        <name>(6R)-10-formyltetrahydrofolate</name>
        <dbReference type="ChEBI" id="CHEBI:195366"/>
    </ligand>
</feature>